<dbReference type="Pfam" id="PF01432">
    <property type="entry name" value="Peptidase_M3"/>
    <property type="match status" value="1"/>
</dbReference>
<dbReference type="InterPro" id="IPR001567">
    <property type="entry name" value="Pept_M3A_M3B_dom"/>
</dbReference>
<organism evidence="10 11">
    <name type="scientific">Armillaria gallica</name>
    <name type="common">Bulbous honey fungus</name>
    <name type="synonym">Armillaria bulbosa</name>
    <dbReference type="NCBI Taxonomy" id="47427"/>
    <lineage>
        <taxon>Eukaryota</taxon>
        <taxon>Fungi</taxon>
        <taxon>Dikarya</taxon>
        <taxon>Basidiomycota</taxon>
        <taxon>Agaricomycotina</taxon>
        <taxon>Agaricomycetes</taxon>
        <taxon>Agaricomycetidae</taxon>
        <taxon>Agaricales</taxon>
        <taxon>Marasmiineae</taxon>
        <taxon>Physalacriaceae</taxon>
        <taxon>Armillaria</taxon>
    </lineage>
</organism>
<dbReference type="AlphaFoldDB" id="A0A2H3DRQ4"/>
<keyword evidence="3 8" id="KW-0479">Metal-binding</keyword>
<dbReference type="InterPro" id="IPR024079">
    <property type="entry name" value="MetalloPept_cat_dom_sf"/>
</dbReference>
<dbReference type="GO" id="GO:0005758">
    <property type="term" value="C:mitochondrial intermembrane space"/>
    <property type="evidence" value="ECO:0007669"/>
    <property type="project" value="TreeGrafter"/>
</dbReference>
<dbReference type="GO" id="GO:0006508">
    <property type="term" value="P:proteolysis"/>
    <property type="evidence" value="ECO:0007669"/>
    <property type="project" value="UniProtKB-KW"/>
</dbReference>
<dbReference type="InterPro" id="IPR024080">
    <property type="entry name" value="Neurolysin/TOP_N"/>
</dbReference>
<dbReference type="InterPro" id="IPR045090">
    <property type="entry name" value="Pept_M3A_M3B"/>
</dbReference>
<dbReference type="Proteomes" id="UP000217790">
    <property type="component" value="Unassembled WGS sequence"/>
</dbReference>
<evidence type="ECO:0000256" key="5">
    <source>
        <dbReference type="ARBA" id="ARBA00022833"/>
    </source>
</evidence>
<evidence type="ECO:0000313" key="11">
    <source>
        <dbReference type="Proteomes" id="UP000217790"/>
    </source>
</evidence>
<dbReference type="CDD" id="cd06455">
    <property type="entry name" value="M3A_TOP"/>
    <property type="match status" value="1"/>
</dbReference>
<evidence type="ECO:0000256" key="1">
    <source>
        <dbReference type="ARBA" id="ARBA00006040"/>
    </source>
</evidence>
<dbReference type="Gene3D" id="1.10.1370.10">
    <property type="entry name" value="Neurolysin, domain 3"/>
    <property type="match status" value="1"/>
</dbReference>
<comment type="similarity">
    <text evidence="1 8">Belongs to the peptidase M3 family.</text>
</comment>
<evidence type="ECO:0000256" key="2">
    <source>
        <dbReference type="ARBA" id="ARBA00022670"/>
    </source>
</evidence>
<feature type="domain" description="Peptidase M3A/M3B catalytic" evidence="9">
    <location>
        <begin position="290"/>
        <end position="738"/>
    </location>
</feature>
<keyword evidence="6 8" id="KW-0482">Metalloprotease</keyword>
<dbReference type="InParanoid" id="A0A2H3DRQ4"/>
<dbReference type="PANTHER" id="PTHR11804">
    <property type="entry name" value="PROTEASE M3 THIMET OLIGOPEPTIDASE-RELATED"/>
    <property type="match status" value="1"/>
</dbReference>
<dbReference type="GO" id="GO:0046872">
    <property type="term" value="F:metal ion binding"/>
    <property type="evidence" value="ECO:0007669"/>
    <property type="project" value="UniProtKB-UniRule"/>
</dbReference>
<reference evidence="11" key="1">
    <citation type="journal article" date="2017" name="Nat. Ecol. Evol.">
        <title>Genome expansion and lineage-specific genetic innovations in the forest pathogenic fungi Armillaria.</title>
        <authorList>
            <person name="Sipos G."/>
            <person name="Prasanna A.N."/>
            <person name="Walter M.C."/>
            <person name="O'Connor E."/>
            <person name="Balint B."/>
            <person name="Krizsan K."/>
            <person name="Kiss B."/>
            <person name="Hess J."/>
            <person name="Varga T."/>
            <person name="Slot J."/>
            <person name="Riley R."/>
            <person name="Boka B."/>
            <person name="Rigling D."/>
            <person name="Barry K."/>
            <person name="Lee J."/>
            <person name="Mihaltcheva S."/>
            <person name="LaButti K."/>
            <person name="Lipzen A."/>
            <person name="Waldron R."/>
            <person name="Moloney N.M."/>
            <person name="Sperisen C."/>
            <person name="Kredics L."/>
            <person name="Vagvoelgyi C."/>
            <person name="Patrignani A."/>
            <person name="Fitzpatrick D."/>
            <person name="Nagy I."/>
            <person name="Doyle S."/>
            <person name="Anderson J.B."/>
            <person name="Grigoriev I.V."/>
            <person name="Gueldener U."/>
            <person name="Muensterkoetter M."/>
            <person name="Nagy L.G."/>
        </authorList>
    </citation>
    <scope>NUCLEOTIDE SEQUENCE [LARGE SCALE GENOMIC DNA]</scope>
    <source>
        <strain evidence="11">Ar21-2</strain>
    </source>
</reference>
<gene>
    <name evidence="10" type="ORF">ARMGADRAFT_1009829</name>
</gene>
<dbReference type="GO" id="GO:0006518">
    <property type="term" value="P:peptide metabolic process"/>
    <property type="evidence" value="ECO:0007669"/>
    <property type="project" value="TreeGrafter"/>
</dbReference>
<keyword evidence="4 8" id="KW-0378">Hydrolase</keyword>
<protein>
    <submittedName>
        <fullName evidence="10">Metallopeptidase MepB</fullName>
    </submittedName>
</protein>
<evidence type="ECO:0000256" key="8">
    <source>
        <dbReference type="RuleBase" id="RU003435"/>
    </source>
</evidence>
<proteinExistence type="inferred from homology"/>
<name>A0A2H3DRQ4_ARMGA</name>
<dbReference type="EMBL" id="KZ293649">
    <property type="protein sequence ID" value="PBK97899.1"/>
    <property type="molecule type" value="Genomic_DNA"/>
</dbReference>
<keyword evidence="5 8" id="KW-0862">Zinc</keyword>
<dbReference type="OrthoDB" id="534666at2759"/>
<dbReference type="STRING" id="47427.A0A2H3DRQ4"/>
<dbReference type="Gene3D" id="3.40.390.10">
    <property type="entry name" value="Collagenase (Catalytic Domain)"/>
    <property type="match status" value="1"/>
</dbReference>
<dbReference type="Gene3D" id="1.20.1050.40">
    <property type="entry name" value="Endopeptidase. Chain P, domain 1"/>
    <property type="match status" value="1"/>
</dbReference>
<dbReference type="PANTHER" id="PTHR11804:SF84">
    <property type="entry name" value="SACCHAROLYSIN"/>
    <property type="match status" value="1"/>
</dbReference>
<evidence type="ECO:0000256" key="7">
    <source>
        <dbReference type="ARBA" id="ARBA00025208"/>
    </source>
</evidence>
<comment type="function">
    <text evidence="7">Cleaves proteins, imported into the mitochondrion, to their mature size. While most mitochondrial precursor proteins are processed to the mature form in one step by mitochondrial processing peptidase (MPP), the sequential cleavage by MIP of an octapeptide after initial processing by MPP is a required step for a subgroup of nuclear-encoded precursor proteins destined for the matrix or the inner membrane.</text>
</comment>
<accession>A0A2H3DRQ4</accession>
<sequence length="747" mass="84715">MSIRHLGQCSRLLRPPLYSKRTLGWEGALAVKLVATSYRSGAGDFRRVTHKTLFRLYSTSLFSTPFTSPMSLTPPQAPPSWDHTPEQILSITKNAIEKDRAAMDKVGSLAAKDADFKSVFLPLAEAETAFDTVIEPLSFYQNVSPSKELRDASNDAETIVRDYGVEASMRLDVFNAKKAAEKNIKESGAWDKLSSEEQRLVEKMVLEGTRAGLALPDKERAELMDLKKELSKVCLDFSKNFNEENGVISFTLEELDGVPSDVISGYTKRSEGSKEVYDVTYKTPDIFPIFKYAKNPTTRQRAQEGHESRLSINVPLLNKALELRRRIASLLGYKTWADYKTEVKMVKSADNAQKFLDDLEQKLRPVGLKDKESLLALKKQEHEEAGIPFDGEFYVWDYRYYDRKFIEKTLDLDDSLVKEYFPVSVVIPTILSIYQNLLGVQFEEIKGGSTWHPDVQQFAVWEKNAKDESDFVGYCYLDLFPRASKYSHAAVWPLLPGYDLPDGSRKYPLAAMVANLAKPTPDKPAIMRHDDVVTFFHEMGHVFHGLLSRTKFSRFHGTSVARDFVEAPSQMLENWCWEPKVLQKMSSHYETGQPLSPELIDKLIKSRYVNVGLFYLRQLFFAKFDIKVHTDQEDADYTNLWNELRESISLVKAGKPCPGQGTFGHITGGYDAGYYGYTYSLVFAADMYATVFKADPLDPARGKRYRDKILRAGGGREELDSLKDFLGRAPDNDAFLKEIFPSSKSSL</sequence>
<evidence type="ECO:0000256" key="4">
    <source>
        <dbReference type="ARBA" id="ARBA00022801"/>
    </source>
</evidence>
<dbReference type="SUPFAM" id="SSF55486">
    <property type="entry name" value="Metalloproteases ('zincins'), catalytic domain"/>
    <property type="match status" value="1"/>
</dbReference>
<dbReference type="OMA" id="KNFQSAM"/>
<dbReference type="InterPro" id="IPR024077">
    <property type="entry name" value="Neurolysin/TOP_dom2"/>
</dbReference>
<evidence type="ECO:0000259" key="9">
    <source>
        <dbReference type="Pfam" id="PF01432"/>
    </source>
</evidence>
<evidence type="ECO:0000256" key="3">
    <source>
        <dbReference type="ARBA" id="ARBA00022723"/>
    </source>
</evidence>
<comment type="cofactor">
    <cofactor evidence="8">
        <name>Zn(2+)</name>
        <dbReference type="ChEBI" id="CHEBI:29105"/>
    </cofactor>
    <text evidence="8">Binds 1 zinc ion.</text>
</comment>
<evidence type="ECO:0000256" key="6">
    <source>
        <dbReference type="ARBA" id="ARBA00023049"/>
    </source>
</evidence>
<dbReference type="FunFam" id="3.40.390.10:FF:000006">
    <property type="entry name" value="Thimet oligopeptidase 1"/>
    <property type="match status" value="1"/>
</dbReference>
<evidence type="ECO:0000313" key="10">
    <source>
        <dbReference type="EMBL" id="PBK97899.1"/>
    </source>
</evidence>
<dbReference type="GO" id="GO:0004222">
    <property type="term" value="F:metalloendopeptidase activity"/>
    <property type="evidence" value="ECO:0007669"/>
    <property type="project" value="InterPro"/>
</dbReference>
<keyword evidence="11" id="KW-1185">Reference proteome</keyword>
<keyword evidence="2 8" id="KW-0645">Protease</keyword>